<evidence type="ECO:0000259" key="2">
    <source>
        <dbReference type="Pfam" id="PF21516"/>
    </source>
</evidence>
<protein>
    <submittedName>
        <fullName evidence="3">Putative gtpase</fullName>
    </submittedName>
</protein>
<evidence type="ECO:0000259" key="1">
    <source>
        <dbReference type="Pfam" id="PF01926"/>
    </source>
</evidence>
<dbReference type="InterPro" id="IPR052807">
    <property type="entry name" value="Mito_transl_resp_regulator"/>
</dbReference>
<dbReference type="InterPro" id="IPR027417">
    <property type="entry name" value="P-loop_NTPase"/>
</dbReference>
<dbReference type="Proteomes" id="UP000037510">
    <property type="component" value="Unassembled WGS sequence"/>
</dbReference>
<dbReference type="GO" id="GO:0005525">
    <property type="term" value="F:GTP binding"/>
    <property type="evidence" value="ECO:0007669"/>
    <property type="project" value="InterPro"/>
</dbReference>
<name>A0A0L7LEL2_OPEBR</name>
<dbReference type="Pfam" id="PF01926">
    <property type="entry name" value="MMR_HSR1"/>
    <property type="match status" value="1"/>
</dbReference>
<feature type="domain" description="G" evidence="1">
    <location>
        <begin position="383"/>
        <end position="435"/>
    </location>
</feature>
<dbReference type="AlphaFoldDB" id="A0A0L7LEL2"/>
<sequence length="711" mass="80956">MLYPMQSVLRLCRRRNIIQNKRYNHAPAISGAHNKVNKENDDKTKDFQSLLHENQHKITFNSYLEHEKLEIGYFKYHLKTIKRAKKEQEKNYKSKSLPPLPLSLQYYVQDDRLLKTESDKIEIEPENTFQLPFGNTTQLEFDKSNSSFADNKVTSNKITEKDEFDRSNINKWMVNYEHYDDSQIPELSDDEVDNEWSRYYGTPDPGLGISRVACGGCGALLHSSDPAIPGYLPSEIFKHRRNVELKTMECQRCHFLKEYNIALDVSVHPDEYEKMLQSIRYVKSLVVLMVDLLDFPCSIWPGIVDIVGTDRPIFIVANKVDLLPGDSIGYLKRVKESLMAAVTKTKLAEANIKHISIISAKTGYGVEDLISAMFKEWMYKGDVFLVGCTNVGKSSLFNALLQSDYCKVHAVDIIKRATVSRWPGTTLNLLKFPINRPSGWKIYQRTRRLKAEGKLMKVEKEIRKAQIQGLPSVETPALIGHIGRSFSEFVDDDSVQDKKLSVLDERDKLFAQSKWFYDSPGVIHPDQALSLLSTEELLLTIPKNVIKPQTYYLHKGMSLFIGGLARIDHIDCSHPCRFTVFCSESLPITVTKTDDADDLYEKFVGTELFAVPTGGAERLKNWPGLERHEETLKFDGGGPKWCCGDIVLSSIAWVAVTCKKYSVCEVAAWTPEGRGIHRRYPSVLPNSVNLKGKRLRDTPAYMVGKVFSPDD</sequence>
<evidence type="ECO:0000313" key="3">
    <source>
        <dbReference type="EMBL" id="KOB73636.1"/>
    </source>
</evidence>
<dbReference type="InterPro" id="IPR048422">
    <property type="entry name" value="NOA1/YqeH-like_C"/>
</dbReference>
<evidence type="ECO:0000313" key="4">
    <source>
        <dbReference type="Proteomes" id="UP000037510"/>
    </source>
</evidence>
<proteinExistence type="predicted"/>
<comment type="caution">
    <text evidence="3">The sequence shown here is derived from an EMBL/GenBank/DDBJ whole genome shotgun (WGS) entry which is preliminary data.</text>
</comment>
<reference evidence="3 4" key="1">
    <citation type="journal article" date="2015" name="Genome Biol. Evol.">
        <title>The genome of winter moth (Operophtera brumata) provides a genomic perspective on sexual dimorphism and phenology.</title>
        <authorList>
            <person name="Derks M.F."/>
            <person name="Smit S."/>
            <person name="Salis L."/>
            <person name="Schijlen E."/>
            <person name="Bossers A."/>
            <person name="Mateman C."/>
            <person name="Pijl A.S."/>
            <person name="de Ridder D."/>
            <person name="Groenen M.A."/>
            <person name="Visser M.E."/>
            <person name="Megens H.J."/>
        </authorList>
    </citation>
    <scope>NUCLEOTIDE SEQUENCE [LARGE SCALE GENOMIC DNA]</scope>
    <source>
        <strain evidence="3">WM2013NL</strain>
        <tissue evidence="3">Head and thorax</tissue>
    </source>
</reference>
<gene>
    <name evidence="3" type="ORF">OBRU01_10497</name>
</gene>
<organism evidence="3 4">
    <name type="scientific">Operophtera brumata</name>
    <name type="common">Winter moth</name>
    <name type="synonym">Phalaena brumata</name>
    <dbReference type="NCBI Taxonomy" id="104452"/>
    <lineage>
        <taxon>Eukaryota</taxon>
        <taxon>Metazoa</taxon>
        <taxon>Ecdysozoa</taxon>
        <taxon>Arthropoda</taxon>
        <taxon>Hexapoda</taxon>
        <taxon>Insecta</taxon>
        <taxon>Pterygota</taxon>
        <taxon>Neoptera</taxon>
        <taxon>Endopterygota</taxon>
        <taxon>Lepidoptera</taxon>
        <taxon>Glossata</taxon>
        <taxon>Ditrysia</taxon>
        <taxon>Geometroidea</taxon>
        <taxon>Geometridae</taxon>
        <taxon>Larentiinae</taxon>
        <taxon>Operophtera</taxon>
    </lineage>
</organism>
<accession>A0A0L7LEL2</accession>
<dbReference type="Gene3D" id="3.40.50.300">
    <property type="entry name" value="P-loop containing nucleotide triphosphate hydrolases"/>
    <property type="match status" value="1"/>
</dbReference>
<dbReference type="InterPro" id="IPR006073">
    <property type="entry name" value="GTP-bd"/>
</dbReference>
<dbReference type="EMBL" id="JTDY01001529">
    <property type="protein sequence ID" value="KOB73636.1"/>
    <property type="molecule type" value="Genomic_DNA"/>
</dbReference>
<keyword evidence="4" id="KW-1185">Reference proteome</keyword>
<dbReference type="SUPFAM" id="SSF52540">
    <property type="entry name" value="P-loop containing nucleoside triphosphate hydrolases"/>
    <property type="match status" value="1"/>
</dbReference>
<dbReference type="STRING" id="104452.A0A0L7LEL2"/>
<dbReference type="PANTHER" id="PTHR46406:SF1">
    <property type="entry name" value="NITRIC OXIDE-ASSOCIATED PROTEIN 1"/>
    <property type="match status" value="1"/>
</dbReference>
<dbReference type="PANTHER" id="PTHR46406">
    <property type="entry name" value="NITRIC OXIDE-ASSOCIATED PROTEIN 1"/>
    <property type="match status" value="1"/>
</dbReference>
<dbReference type="Pfam" id="PF21516">
    <property type="entry name" value="YqeH-like_C"/>
    <property type="match status" value="1"/>
</dbReference>
<feature type="domain" description="NOA1/YqeH-like C-terminal" evidence="2">
    <location>
        <begin position="578"/>
        <end position="676"/>
    </location>
</feature>
<dbReference type="CDD" id="cd01855">
    <property type="entry name" value="YqeH"/>
    <property type="match status" value="1"/>
</dbReference>